<dbReference type="WBParaSite" id="ALUE_0000739301-mRNA-1">
    <property type="protein sequence ID" value="ALUE_0000739301-mRNA-1"/>
    <property type="gene ID" value="ALUE_0000739301"/>
</dbReference>
<reference evidence="2" key="1">
    <citation type="submission" date="2017-02" db="UniProtKB">
        <authorList>
            <consortium name="WormBaseParasite"/>
        </authorList>
    </citation>
    <scope>IDENTIFICATION</scope>
</reference>
<protein>
    <submittedName>
        <fullName evidence="2">Reverse transcriptase</fullName>
    </submittedName>
</protein>
<organism evidence="1 2">
    <name type="scientific">Ascaris lumbricoides</name>
    <name type="common">Giant roundworm</name>
    <dbReference type="NCBI Taxonomy" id="6252"/>
    <lineage>
        <taxon>Eukaryota</taxon>
        <taxon>Metazoa</taxon>
        <taxon>Ecdysozoa</taxon>
        <taxon>Nematoda</taxon>
        <taxon>Chromadorea</taxon>
        <taxon>Rhabditida</taxon>
        <taxon>Spirurina</taxon>
        <taxon>Ascaridomorpha</taxon>
        <taxon>Ascaridoidea</taxon>
        <taxon>Ascarididae</taxon>
        <taxon>Ascaris</taxon>
    </lineage>
</organism>
<proteinExistence type="predicted"/>
<evidence type="ECO:0000313" key="2">
    <source>
        <dbReference type="WBParaSite" id="ALUE_0000739301-mRNA-1"/>
    </source>
</evidence>
<dbReference type="AlphaFoldDB" id="A0A0M3HWA9"/>
<accession>A0A0M3HWA9</accession>
<keyword evidence="1" id="KW-1185">Reference proteome</keyword>
<evidence type="ECO:0000313" key="1">
    <source>
        <dbReference type="Proteomes" id="UP000036681"/>
    </source>
</evidence>
<name>A0A0M3HWA9_ASCLU</name>
<sequence length="110" mass="12839">MVFCDDDTPVLLRRIEQESQCFTDYQDKDLPTPSSSDIDSLPDSVILLQKEVWSLLEANDRNVRVVGKRIDLPFEMVFRRPTLLSRQYPVGFDLEGLLLWYSIFLKLAKE</sequence>
<dbReference type="Proteomes" id="UP000036681">
    <property type="component" value="Unplaced"/>
</dbReference>